<dbReference type="PANTHER" id="PTHR45947">
    <property type="entry name" value="SULFOQUINOVOSYL TRANSFERASE SQD2"/>
    <property type="match status" value="1"/>
</dbReference>
<dbReference type="SUPFAM" id="SSF53756">
    <property type="entry name" value="UDP-Glycosyltransferase/glycogen phosphorylase"/>
    <property type="match status" value="1"/>
</dbReference>
<protein>
    <submittedName>
        <fullName evidence="2">Glycosyltransferase family 4 protein</fullName>
    </submittedName>
</protein>
<dbReference type="InterPro" id="IPR050194">
    <property type="entry name" value="Glycosyltransferase_grp1"/>
</dbReference>
<proteinExistence type="predicted"/>
<sequence length="418" mass="47360">MKPLLLSTFDTRGGAARAAYRLHRGLRNIGLESQMLVQEKSSDDWTVIAPETKLKIGIAKTRATIDSLPLYTYRKFDNYGAFFPQWIPDSIPSEVKQINPDILNLHWISGGFIQIESLKKLRQPLVLTLHDMWAFTGGCHYSQGCDRYIINCGKCPQLHSRREKDLSKWVWERKAKAWQALDLTIVTPSNWLADVTRASSLLGNCSIQVIPNGLDTKTYKPLESKLARDRLQLPQNKQLILFGAMRATSDPRKGWQFLQPTLQYLKNSGLCEDLELVVFGASEPKTPINLGFPCHYLGELHDDVSLSIMYAAVDLLLVPSTQDNLPNTVMEAISCGTPCVAFDIGGIPDMIQHKLQGYLAKPFDCQDLANGIDWVLRDAERCRDLQYKSRQKALQEFDQSTQAQRYQALFENILELSR</sequence>
<organism evidence="2 3">
    <name type="scientific">Pseudanabaena mucicola FACHB-723</name>
    <dbReference type="NCBI Taxonomy" id="2692860"/>
    <lineage>
        <taxon>Bacteria</taxon>
        <taxon>Bacillati</taxon>
        <taxon>Cyanobacteriota</taxon>
        <taxon>Cyanophyceae</taxon>
        <taxon>Pseudanabaenales</taxon>
        <taxon>Pseudanabaenaceae</taxon>
        <taxon>Pseudanabaena</taxon>
    </lineage>
</organism>
<reference evidence="2 3" key="1">
    <citation type="journal article" date="2020" name="ISME J.">
        <title>Comparative genomics reveals insights into cyanobacterial evolution and habitat adaptation.</title>
        <authorList>
            <person name="Chen M.Y."/>
            <person name="Teng W.K."/>
            <person name="Zhao L."/>
            <person name="Hu C.X."/>
            <person name="Zhou Y.K."/>
            <person name="Han B.P."/>
            <person name="Song L.R."/>
            <person name="Shu W.S."/>
        </authorList>
    </citation>
    <scope>NUCLEOTIDE SEQUENCE [LARGE SCALE GENOMIC DNA]</scope>
    <source>
        <strain evidence="2 3">FACHB-723</strain>
    </source>
</reference>
<evidence type="ECO:0000313" key="2">
    <source>
        <dbReference type="EMBL" id="MBD2188087.1"/>
    </source>
</evidence>
<dbReference type="PANTHER" id="PTHR45947:SF3">
    <property type="entry name" value="SULFOQUINOVOSYL TRANSFERASE SQD2"/>
    <property type="match status" value="1"/>
</dbReference>
<evidence type="ECO:0000313" key="3">
    <source>
        <dbReference type="Proteomes" id="UP000642094"/>
    </source>
</evidence>
<name>A0ABR7ZW87_9CYAN</name>
<gene>
    <name evidence="2" type="ORF">H6F41_08015</name>
</gene>
<dbReference type="InterPro" id="IPR028098">
    <property type="entry name" value="Glyco_trans_4-like_N"/>
</dbReference>
<dbReference type="Pfam" id="PF13439">
    <property type="entry name" value="Glyco_transf_4"/>
    <property type="match status" value="1"/>
</dbReference>
<accession>A0ABR7ZW87</accession>
<dbReference type="EMBL" id="JACJQB010000011">
    <property type="protein sequence ID" value="MBD2188087.1"/>
    <property type="molecule type" value="Genomic_DNA"/>
</dbReference>
<comment type="caution">
    <text evidence="2">The sequence shown here is derived from an EMBL/GenBank/DDBJ whole genome shotgun (WGS) entry which is preliminary data.</text>
</comment>
<dbReference type="Pfam" id="PF13692">
    <property type="entry name" value="Glyco_trans_1_4"/>
    <property type="match status" value="1"/>
</dbReference>
<feature type="domain" description="Glycosyltransferase subfamily 4-like N-terminal" evidence="1">
    <location>
        <begin position="13"/>
        <end position="217"/>
    </location>
</feature>
<evidence type="ECO:0000259" key="1">
    <source>
        <dbReference type="Pfam" id="PF13439"/>
    </source>
</evidence>
<dbReference type="CDD" id="cd03825">
    <property type="entry name" value="GT4_WcaC-like"/>
    <property type="match status" value="1"/>
</dbReference>
<keyword evidence="3" id="KW-1185">Reference proteome</keyword>
<dbReference type="Gene3D" id="3.40.50.2000">
    <property type="entry name" value="Glycogen Phosphorylase B"/>
    <property type="match status" value="2"/>
</dbReference>
<dbReference type="Proteomes" id="UP000642094">
    <property type="component" value="Unassembled WGS sequence"/>
</dbReference>